<evidence type="ECO:0000256" key="1">
    <source>
        <dbReference type="ARBA" id="ARBA00004123"/>
    </source>
</evidence>
<keyword evidence="5" id="KW-0539">Nucleus</keyword>
<gene>
    <name evidence="6" type="ORF">ALMOND_2B018599</name>
</gene>
<evidence type="ECO:0000256" key="4">
    <source>
        <dbReference type="ARBA" id="ARBA00023163"/>
    </source>
</evidence>
<dbReference type="EMBL" id="CABIKO010000377">
    <property type="protein sequence ID" value="VVA35245.1"/>
    <property type="molecule type" value="Genomic_DNA"/>
</dbReference>
<sequence>MDFMHVWTFKFRYWANNTSRMYLLDNTRSLIEMHNLGVGDSLFLFKDDWRGSYVLRAKRDAMREITYPIMQTTLILNPRPPFDHSQVVFGVMDANPSNLLDAIGAAEMFAVPAVVDRLQTTEMEEDNVNVNMDMADAMSFPTFDHQTTEADENIDVDAIAFPSLDEDIDRFFIQPPLCSSDSGTHYTYDHPVDEFFDVGVEQMEPFYGHPGRSPSIEFESINFSIFD</sequence>
<reference evidence="7" key="1">
    <citation type="journal article" date="2020" name="Plant J.">
        <title>Transposons played a major role in the diversification between the closely related almond and peach genomes: results from the almond genome sequence.</title>
        <authorList>
            <person name="Alioto T."/>
            <person name="Alexiou K.G."/>
            <person name="Bardil A."/>
            <person name="Barteri F."/>
            <person name="Castanera R."/>
            <person name="Cruz F."/>
            <person name="Dhingra A."/>
            <person name="Duval H."/>
            <person name="Fernandez I Marti A."/>
            <person name="Frias L."/>
            <person name="Galan B."/>
            <person name="Garcia J.L."/>
            <person name="Howad W."/>
            <person name="Gomez-Garrido J."/>
            <person name="Gut M."/>
            <person name="Julca I."/>
            <person name="Morata J."/>
            <person name="Puigdomenech P."/>
            <person name="Ribeca P."/>
            <person name="Rubio Cabetas M.J."/>
            <person name="Vlasova A."/>
            <person name="Wirthensohn M."/>
            <person name="Garcia-Mas J."/>
            <person name="Gabaldon T."/>
            <person name="Casacuberta J.M."/>
            <person name="Arus P."/>
        </authorList>
    </citation>
    <scope>NUCLEOTIDE SEQUENCE [LARGE SCALE GENOMIC DNA]</scope>
    <source>
        <strain evidence="7">cv. Texas</strain>
    </source>
</reference>
<evidence type="ECO:0000256" key="3">
    <source>
        <dbReference type="ARBA" id="ARBA00023125"/>
    </source>
</evidence>
<comment type="subcellular location">
    <subcellularLocation>
        <location evidence="1">Nucleus</location>
    </subcellularLocation>
</comment>
<dbReference type="GO" id="GO:0005634">
    <property type="term" value="C:nucleus"/>
    <property type="evidence" value="ECO:0007669"/>
    <property type="project" value="UniProtKB-SubCell"/>
</dbReference>
<protein>
    <submittedName>
        <fullName evidence="6">PREDICTED: B3</fullName>
    </submittedName>
</protein>
<dbReference type="Gramene" id="VVA35245">
    <property type="protein sequence ID" value="VVA35245"/>
    <property type="gene ID" value="Prudul26B018599"/>
</dbReference>
<accession>A0A5E4G604</accession>
<dbReference type="InterPro" id="IPR015300">
    <property type="entry name" value="DNA-bd_pseudobarrel_sf"/>
</dbReference>
<evidence type="ECO:0000256" key="5">
    <source>
        <dbReference type="ARBA" id="ARBA00023242"/>
    </source>
</evidence>
<dbReference type="Gene3D" id="2.40.330.10">
    <property type="entry name" value="DNA-binding pseudobarrel domain"/>
    <property type="match status" value="1"/>
</dbReference>
<dbReference type="CDD" id="cd10017">
    <property type="entry name" value="B3_DNA"/>
    <property type="match status" value="1"/>
</dbReference>
<organism evidence="6 7">
    <name type="scientific">Prunus dulcis</name>
    <name type="common">Almond</name>
    <name type="synonym">Amygdalus dulcis</name>
    <dbReference type="NCBI Taxonomy" id="3755"/>
    <lineage>
        <taxon>Eukaryota</taxon>
        <taxon>Viridiplantae</taxon>
        <taxon>Streptophyta</taxon>
        <taxon>Embryophyta</taxon>
        <taxon>Tracheophyta</taxon>
        <taxon>Spermatophyta</taxon>
        <taxon>Magnoliopsida</taxon>
        <taxon>eudicotyledons</taxon>
        <taxon>Gunneridae</taxon>
        <taxon>Pentapetalae</taxon>
        <taxon>rosids</taxon>
        <taxon>fabids</taxon>
        <taxon>Rosales</taxon>
        <taxon>Rosaceae</taxon>
        <taxon>Amygdaloideae</taxon>
        <taxon>Amygdaleae</taxon>
        <taxon>Prunus</taxon>
    </lineage>
</organism>
<keyword evidence="4" id="KW-0804">Transcription</keyword>
<evidence type="ECO:0000256" key="2">
    <source>
        <dbReference type="ARBA" id="ARBA00023015"/>
    </source>
</evidence>
<dbReference type="AlphaFoldDB" id="A0A5E4G604"/>
<dbReference type="InterPro" id="IPR003340">
    <property type="entry name" value="B3_DNA-bd"/>
</dbReference>
<proteinExistence type="predicted"/>
<dbReference type="GO" id="GO:0003677">
    <property type="term" value="F:DNA binding"/>
    <property type="evidence" value="ECO:0007669"/>
    <property type="project" value="UniProtKB-KW"/>
</dbReference>
<evidence type="ECO:0000313" key="6">
    <source>
        <dbReference type="EMBL" id="VVA35245.1"/>
    </source>
</evidence>
<dbReference type="SUPFAM" id="SSF101936">
    <property type="entry name" value="DNA-binding pseudobarrel domain"/>
    <property type="match status" value="1"/>
</dbReference>
<keyword evidence="3" id="KW-0238">DNA-binding</keyword>
<dbReference type="InParanoid" id="A0A5E4G604"/>
<dbReference type="Proteomes" id="UP000327085">
    <property type="component" value="Chromosome 1"/>
</dbReference>
<keyword evidence="2" id="KW-0805">Transcription regulation</keyword>
<dbReference type="OMA" id="RYWANNT"/>
<name>A0A5E4G604_PRUDU</name>
<evidence type="ECO:0000313" key="7">
    <source>
        <dbReference type="Proteomes" id="UP000327085"/>
    </source>
</evidence>